<dbReference type="Pfam" id="PF02768">
    <property type="entry name" value="DNA_pol3_beta_3"/>
    <property type="match status" value="1"/>
</dbReference>
<evidence type="ECO:0000256" key="3">
    <source>
        <dbReference type="ARBA" id="ARBA00021035"/>
    </source>
</evidence>
<comment type="subunit">
    <text evidence="10">Forms a ring-shaped head-to-tail homodimer around DNA.</text>
</comment>
<dbReference type="PIRSF" id="PIRSF000804">
    <property type="entry name" value="DNA_pol_III_b"/>
    <property type="match status" value="1"/>
</dbReference>
<evidence type="ECO:0000313" key="14">
    <source>
        <dbReference type="EMBL" id="MBN9412601.1"/>
    </source>
</evidence>
<organism evidence="14 15">
    <name type="scientific">Candidatus Paracaedimonas acanthamoebae</name>
    <dbReference type="NCBI Taxonomy" id="244581"/>
    <lineage>
        <taxon>Bacteria</taxon>
        <taxon>Pseudomonadati</taxon>
        <taxon>Pseudomonadota</taxon>
        <taxon>Alphaproteobacteria</taxon>
        <taxon>Holosporales</taxon>
        <taxon>Caedimonadaceae</taxon>
        <taxon>Candidatus Paracaedimonas</taxon>
    </lineage>
</organism>
<dbReference type="InterPro" id="IPR046938">
    <property type="entry name" value="DNA_clamp_sf"/>
</dbReference>
<dbReference type="GO" id="GO:0003677">
    <property type="term" value="F:DNA binding"/>
    <property type="evidence" value="ECO:0007669"/>
    <property type="project" value="UniProtKB-UniRule"/>
</dbReference>
<dbReference type="Gene3D" id="3.70.10.10">
    <property type="match status" value="1"/>
</dbReference>
<dbReference type="Gene3D" id="3.10.150.10">
    <property type="entry name" value="DNA Polymerase III, subunit A, domain 2"/>
    <property type="match status" value="1"/>
</dbReference>
<comment type="function">
    <text evidence="10">Confers DNA tethering and processivity to DNA polymerases and other proteins. Acts as a clamp, forming a ring around DNA (a reaction catalyzed by the clamp-loading complex) which diffuses in an ATP-independent manner freely and bidirectionally along dsDNA. Initially characterized for its ability to contact the catalytic subunit of DNA polymerase III (Pol III), a complex, multichain enzyme responsible for most of the replicative synthesis in bacteria; Pol III exhibits 3'-5' exonuclease proofreading activity. The beta chain is required for initiation of replication as well as for processivity of DNA replication.</text>
</comment>
<evidence type="ECO:0000259" key="11">
    <source>
        <dbReference type="Pfam" id="PF00712"/>
    </source>
</evidence>
<evidence type="ECO:0000256" key="5">
    <source>
        <dbReference type="ARBA" id="ARBA00022679"/>
    </source>
</evidence>
<dbReference type="EMBL" id="JAFKGL010000011">
    <property type="protein sequence ID" value="MBN9412601.1"/>
    <property type="molecule type" value="Genomic_DNA"/>
</dbReference>
<keyword evidence="8 10" id="KW-0239">DNA-directed DNA polymerase</keyword>
<keyword evidence="7 10" id="KW-0235">DNA replication</keyword>
<evidence type="ECO:0000256" key="2">
    <source>
        <dbReference type="ARBA" id="ARBA00010752"/>
    </source>
</evidence>
<feature type="domain" description="DNA polymerase III beta sliding clamp C-terminal" evidence="13">
    <location>
        <begin position="250"/>
        <end position="368"/>
    </location>
</feature>
<accession>A0A8J7TSQ6</accession>
<evidence type="ECO:0000259" key="13">
    <source>
        <dbReference type="Pfam" id="PF02768"/>
    </source>
</evidence>
<dbReference type="NCBIfam" id="TIGR00663">
    <property type="entry name" value="dnan"/>
    <property type="match status" value="1"/>
</dbReference>
<keyword evidence="4 10" id="KW-0963">Cytoplasm</keyword>
<dbReference type="Pfam" id="PF02767">
    <property type="entry name" value="DNA_pol3_beta_2"/>
    <property type="match status" value="1"/>
</dbReference>
<evidence type="ECO:0000259" key="12">
    <source>
        <dbReference type="Pfam" id="PF02767"/>
    </source>
</evidence>
<dbReference type="GO" id="GO:0006271">
    <property type="term" value="P:DNA strand elongation involved in DNA replication"/>
    <property type="evidence" value="ECO:0007669"/>
    <property type="project" value="TreeGrafter"/>
</dbReference>
<dbReference type="Proteomes" id="UP000664414">
    <property type="component" value="Unassembled WGS sequence"/>
</dbReference>
<dbReference type="InterPro" id="IPR022637">
    <property type="entry name" value="DNA_polIII_beta_cen"/>
</dbReference>
<dbReference type="InterPro" id="IPR022634">
    <property type="entry name" value="DNA_polIII_beta_N"/>
</dbReference>
<evidence type="ECO:0000256" key="6">
    <source>
        <dbReference type="ARBA" id="ARBA00022695"/>
    </source>
</evidence>
<keyword evidence="6 10" id="KW-0548">Nucleotidyltransferase</keyword>
<dbReference type="GO" id="GO:0008408">
    <property type="term" value="F:3'-5' exonuclease activity"/>
    <property type="evidence" value="ECO:0007669"/>
    <property type="project" value="InterPro"/>
</dbReference>
<name>A0A8J7TSQ6_9PROT</name>
<dbReference type="GO" id="GO:0003887">
    <property type="term" value="F:DNA-directed DNA polymerase activity"/>
    <property type="evidence" value="ECO:0007669"/>
    <property type="project" value="UniProtKB-UniRule"/>
</dbReference>
<dbReference type="GO" id="GO:0005737">
    <property type="term" value="C:cytoplasm"/>
    <property type="evidence" value="ECO:0007669"/>
    <property type="project" value="UniProtKB-SubCell"/>
</dbReference>
<protein>
    <recommendedName>
        <fullName evidence="3 10">Beta sliding clamp</fullName>
    </recommendedName>
</protein>
<dbReference type="PANTHER" id="PTHR30478:SF0">
    <property type="entry name" value="BETA SLIDING CLAMP"/>
    <property type="match status" value="1"/>
</dbReference>
<dbReference type="PANTHER" id="PTHR30478">
    <property type="entry name" value="DNA POLYMERASE III SUBUNIT BETA"/>
    <property type="match status" value="1"/>
</dbReference>
<evidence type="ECO:0000256" key="7">
    <source>
        <dbReference type="ARBA" id="ARBA00022705"/>
    </source>
</evidence>
<evidence type="ECO:0000313" key="15">
    <source>
        <dbReference type="Proteomes" id="UP000664414"/>
    </source>
</evidence>
<gene>
    <name evidence="14" type="ORF">J0H12_01565</name>
</gene>
<evidence type="ECO:0000256" key="10">
    <source>
        <dbReference type="PIRNR" id="PIRNR000804"/>
    </source>
</evidence>
<evidence type="ECO:0000256" key="8">
    <source>
        <dbReference type="ARBA" id="ARBA00022932"/>
    </source>
</evidence>
<sequence length="369" mass="41056">MQLTLERNQFLKALSHAQSVVEKRTTVPILAHVLLEAESGQLRLTSTDLELAIVETVSADIQKAGGTTVSAQLLHDIVRKLKDGSTIQLSLENEGSHLQITSGRSEFKLACLPPEDFPAINTTDLPHRFTVNGKDFQHLLERTRFAMSTEETRYYLNGIYLHPVEAREIRAVATDGHRLARLSLVMSQDLPHFPGVILSRKTVNEVMKILGEAEGEIEVSLSETQVSFKFNHVYLTSRLIDGSFPDYEAIIPTQNEKTLRMSMAAFSEAVDRVATVSTEKSRSVKLSINTNKIVLTASNSEFGSAVEELEVEYAAAPLELGFNARYLLDLSQQLNDVEAEFSMSDSATPVVVREVDNNDAFYLLMPMRV</sequence>
<comment type="subcellular location">
    <subcellularLocation>
        <location evidence="1 10">Cytoplasm</location>
    </subcellularLocation>
</comment>
<dbReference type="Pfam" id="PF00712">
    <property type="entry name" value="DNA_pol3_beta"/>
    <property type="match status" value="1"/>
</dbReference>
<reference evidence="14" key="1">
    <citation type="submission" date="2021-02" db="EMBL/GenBank/DDBJ databases">
        <title>Thiocyanate and organic carbon inputs drive convergent selection for specific autotrophic Afipia and Thiobacillus strains within complex microbiomes.</title>
        <authorList>
            <person name="Huddy R.J."/>
            <person name="Sachdeva R."/>
            <person name="Kadzinga F."/>
            <person name="Kantor R.S."/>
            <person name="Harrison S.T.L."/>
            <person name="Banfield J.F."/>
        </authorList>
    </citation>
    <scope>NUCLEOTIDE SEQUENCE</scope>
    <source>
        <strain evidence="14">SCN18_10_11_15_R4_P_38_20</strain>
    </source>
</reference>
<dbReference type="InterPro" id="IPR001001">
    <property type="entry name" value="DNA_polIII_beta"/>
</dbReference>
<dbReference type="SMART" id="SM00480">
    <property type="entry name" value="POL3Bc"/>
    <property type="match status" value="1"/>
</dbReference>
<feature type="domain" description="DNA polymerase III beta sliding clamp central" evidence="12">
    <location>
        <begin position="131"/>
        <end position="246"/>
    </location>
</feature>
<evidence type="ECO:0000256" key="9">
    <source>
        <dbReference type="ARBA" id="ARBA00023125"/>
    </source>
</evidence>
<evidence type="ECO:0000256" key="4">
    <source>
        <dbReference type="ARBA" id="ARBA00022490"/>
    </source>
</evidence>
<evidence type="ECO:0000256" key="1">
    <source>
        <dbReference type="ARBA" id="ARBA00004496"/>
    </source>
</evidence>
<feature type="domain" description="DNA polymerase III beta sliding clamp N-terminal" evidence="11">
    <location>
        <begin position="1"/>
        <end position="120"/>
    </location>
</feature>
<dbReference type="InterPro" id="IPR022635">
    <property type="entry name" value="DNA_polIII_beta_C"/>
</dbReference>
<keyword evidence="9" id="KW-0238">DNA-binding</keyword>
<comment type="similarity">
    <text evidence="2 10">Belongs to the beta sliding clamp family.</text>
</comment>
<dbReference type="CDD" id="cd00140">
    <property type="entry name" value="beta_clamp"/>
    <property type="match status" value="1"/>
</dbReference>
<comment type="caution">
    <text evidence="14">The sequence shown here is derived from an EMBL/GenBank/DDBJ whole genome shotgun (WGS) entry which is preliminary data.</text>
</comment>
<keyword evidence="5 10" id="KW-0808">Transferase</keyword>
<dbReference type="SUPFAM" id="SSF55979">
    <property type="entry name" value="DNA clamp"/>
    <property type="match status" value="3"/>
</dbReference>
<dbReference type="AlphaFoldDB" id="A0A8J7TSQ6"/>
<dbReference type="GO" id="GO:0009360">
    <property type="term" value="C:DNA polymerase III complex"/>
    <property type="evidence" value="ECO:0007669"/>
    <property type="project" value="InterPro"/>
</dbReference>
<proteinExistence type="inferred from homology"/>